<dbReference type="Proteomes" id="UP001217089">
    <property type="component" value="Unassembled WGS sequence"/>
</dbReference>
<dbReference type="EMBL" id="JARBDR010000918">
    <property type="protein sequence ID" value="KAJ8301132.1"/>
    <property type="molecule type" value="Genomic_DNA"/>
</dbReference>
<name>A0ABQ9E749_TEGGR</name>
<feature type="region of interest" description="Disordered" evidence="1">
    <location>
        <begin position="66"/>
        <end position="89"/>
    </location>
</feature>
<dbReference type="InterPro" id="IPR032675">
    <property type="entry name" value="LRR_dom_sf"/>
</dbReference>
<comment type="caution">
    <text evidence="2">The sequence shown here is derived from an EMBL/GenBank/DDBJ whole genome shotgun (WGS) entry which is preliminary data.</text>
</comment>
<dbReference type="SUPFAM" id="SSF52047">
    <property type="entry name" value="RNI-like"/>
    <property type="match status" value="1"/>
</dbReference>
<dbReference type="InterPro" id="IPR052394">
    <property type="entry name" value="LRR-containing"/>
</dbReference>
<feature type="compositionally biased region" description="Basic residues" evidence="1">
    <location>
        <begin position="70"/>
        <end position="79"/>
    </location>
</feature>
<evidence type="ECO:0000256" key="1">
    <source>
        <dbReference type="SAM" id="MobiDB-lite"/>
    </source>
</evidence>
<dbReference type="PANTHER" id="PTHR24114:SF2">
    <property type="entry name" value="F-BOX DOMAIN-CONTAINING PROTEIN-RELATED"/>
    <property type="match status" value="1"/>
</dbReference>
<sequence length="534" mass="60329">MLVTPKPGWELTKIPDEDEEDDDREKRKEKKKKKHPTFDSWLVGSPHESDEYDTDLETELLKNLEEEKEKKKKRNRLSRKPTEEDKLVDPTGVNAYQEQCQKEGIVPVSFLVRHLGDRNLRMRHHYLGGHGAKPIARALELNTVTENLDLGDNYLEPEGAVHLSRMLKDNTFIVYLDISNNFIGSRGAAAVADMMEVNTTLKSLSLAGNQLTDNDAYMFIDALKNNISLTSLDLSNNDFGELGGMYIGGALGINESLYDLDLSWNSIRNRGAEAIANALNNPFNNRLNKDAAKSISIGLSKNIGLESLLNVIPLNLNPMGDEGLEAILNAISQQQSLHYVSMENCWVERNSTIFNFWQLTLHCGPTPNVHFLDCQRKPRIKDNFMEMARYSKHETKVSSDNHRKIQEIIESGRDITILHGGVGGYQRFSSETSVLKLLCKFLREHRSDLENAFSIQDKDHKKLTTRQIALLLDEIDYAHTGNDFWSVTALTISDILSGKALGDYYRKRPSRAYTAETYGNRSLIGAMGRQLTVA</sequence>
<dbReference type="InterPro" id="IPR001611">
    <property type="entry name" value="Leu-rich_rpt"/>
</dbReference>
<organism evidence="2 3">
    <name type="scientific">Tegillarca granosa</name>
    <name type="common">Malaysian cockle</name>
    <name type="synonym">Anadara granosa</name>
    <dbReference type="NCBI Taxonomy" id="220873"/>
    <lineage>
        <taxon>Eukaryota</taxon>
        <taxon>Metazoa</taxon>
        <taxon>Spiralia</taxon>
        <taxon>Lophotrochozoa</taxon>
        <taxon>Mollusca</taxon>
        <taxon>Bivalvia</taxon>
        <taxon>Autobranchia</taxon>
        <taxon>Pteriomorphia</taxon>
        <taxon>Arcoida</taxon>
        <taxon>Arcoidea</taxon>
        <taxon>Arcidae</taxon>
        <taxon>Tegillarca</taxon>
    </lineage>
</organism>
<dbReference type="PANTHER" id="PTHR24114">
    <property type="entry name" value="LEUCINE RICH REPEAT FAMILY PROTEIN"/>
    <property type="match status" value="1"/>
</dbReference>
<feature type="region of interest" description="Disordered" evidence="1">
    <location>
        <begin position="1"/>
        <end position="54"/>
    </location>
</feature>
<evidence type="ECO:0000313" key="2">
    <source>
        <dbReference type="EMBL" id="KAJ8301132.1"/>
    </source>
</evidence>
<reference evidence="2 3" key="1">
    <citation type="submission" date="2022-12" db="EMBL/GenBank/DDBJ databases">
        <title>Chromosome-level genome of Tegillarca granosa.</title>
        <authorList>
            <person name="Kim J."/>
        </authorList>
    </citation>
    <scope>NUCLEOTIDE SEQUENCE [LARGE SCALE GENOMIC DNA]</scope>
    <source>
        <strain evidence="2">Teg-2019</strain>
        <tissue evidence="2">Adductor muscle</tissue>
    </source>
</reference>
<evidence type="ECO:0000313" key="3">
    <source>
        <dbReference type="Proteomes" id="UP001217089"/>
    </source>
</evidence>
<accession>A0ABQ9E749</accession>
<dbReference type="Pfam" id="PF13516">
    <property type="entry name" value="LRR_6"/>
    <property type="match status" value="5"/>
</dbReference>
<dbReference type="Gene3D" id="3.80.10.10">
    <property type="entry name" value="Ribonuclease Inhibitor"/>
    <property type="match status" value="3"/>
</dbReference>
<protein>
    <submittedName>
        <fullName evidence="2">Uncharacterized protein</fullName>
    </submittedName>
</protein>
<keyword evidence="3" id="KW-1185">Reference proteome</keyword>
<proteinExistence type="predicted"/>
<gene>
    <name evidence="2" type="ORF">KUTeg_020119</name>
</gene>
<dbReference type="SMART" id="SM00368">
    <property type="entry name" value="LRR_RI"/>
    <property type="match status" value="6"/>
</dbReference>